<sequence length="252" mass="28306">MFFQLFHGSNKLNRYIINEDWSAVTTHIESHPRDAKVWTTRIGFFDGENDSHVLPLHQACALHAPRDTLDALILAYPQATQSRETSFRRLPIHISCQNGATSDVIELLLSYYPEGAHAQDTLGRYPIHYACSNGASLSVVDALLAAHPRSAAHADIHGWLPIHVACHMGARTEVIQRLFNAYPNAVDKMTDRGSTPLKLTNKINCRNKEEIVKILDKTTIGQWKQPTTTNIQLYNGSYAESNLRQRPFNHAA</sequence>
<keyword evidence="2" id="KW-0040">ANK repeat</keyword>
<dbReference type="PANTHER" id="PTHR24153">
    <property type="entry name" value="ESPIN"/>
    <property type="match status" value="1"/>
</dbReference>
<dbReference type="GO" id="GO:0005737">
    <property type="term" value="C:cytoplasm"/>
    <property type="evidence" value="ECO:0007669"/>
    <property type="project" value="TreeGrafter"/>
</dbReference>
<dbReference type="GO" id="GO:0051017">
    <property type="term" value="P:actin filament bundle assembly"/>
    <property type="evidence" value="ECO:0007669"/>
    <property type="project" value="TreeGrafter"/>
</dbReference>
<gene>
    <name evidence="3" type="ORF">DBRI00130_LOCUS622</name>
</gene>
<dbReference type="InterPro" id="IPR052420">
    <property type="entry name" value="Espin/Espin-like"/>
</dbReference>
<dbReference type="InterPro" id="IPR036770">
    <property type="entry name" value="Ankyrin_rpt-contain_sf"/>
</dbReference>
<dbReference type="SMART" id="SM00248">
    <property type="entry name" value="ANK"/>
    <property type="match status" value="3"/>
</dbReference>
<dbReference type="PANTHER" id="PTHR24153:SF8">
    <property type="entry name" value="FORKED, ISOFORM F"/>
    <property type="match status" value="1"/>
</dbReference>
<accession>A0A7S4QC45</accession>
<evidence type="ECO:0000256" key="1">
    <source>
        <dbReference type="ARBA" id="ARBA00022737"/>
    </source>
</evidence>
<dbReference type="SUPFAM" id="SSF48403">
    <property type="entry name" value="Ankyrin repeat"/>
    <property type="match status" value="1"/>
</dbReference>
<evidence type="ECO:0000256" key="2">
    <source>
        <dbReference type="ARBA" id="ARBA00023043"/>
    </source>
</evidence>
<dbReference type="Pfam" id="PF12796">
    <property type="entry name" value="Ank_2"/>
    <property type="match status" value="1"/>
</dbReference>
<dbReference type="EMBL" id="HBNS01000790">
    <property type="protein sequence ID" value="CAE4579030.1"/>
    <property type="molecule type" value="Transcribed_RNA"/>
</dbReference>
<dbReference type="InterPro" id="IPR002110">
    <property type="entry name" value="Ankyrin_rpt"/>
</dbReference>
<keyword evidence="1" id="KW-0677">Repeat</keyword>
<name>A0A7S4QC45_9STRA</name>
<organism evidence="3">
    <name type="scientific">Ditylum brightwellii</name>
    <dbReference type="NCBI Taxonomy" id="49249"/>
    <lineage>
        <taxon>Eukaryota</taxon>
        <taxon>Sar</taxon>
        <taxon>Stramenopiles</taxon>
        <taxon>Ochrophyta</taxon>
        <taxon>Bacillariophyta</taxon>
        <taxon>Mediophyceae</taxon>
        <taxon>Lithodesmiophycidae</taxon>
        <taxon>Lithodesmiales</taxon>
        <taxon>Lithodesmiaceae</taxon>
        <taxon>Ditylum</taxon>
    </lineage>
</organism>
<reference evidence="3" key="1">
    <citation type="submission" date="2021-01" db="EMBL/GenBank/DDBJ databases">
        <authorList>
            <person name="Corre E."/>
            <person name="Pelletier E."/>
            <person name="Niang G."/>
            <person name="Scheremetjew M."/>
            <person name="Finn R."/>
            <person name="Kale V."/>
            <person name="Holt S."/>
            <person name="Cochrane G."/>
            <person name="Meng A."/>
            <person name="Brown T."/>
            <person name="Cohen L."/>
        </authorList>
    </citation>
    <scope>NUCLEOTIDE SEQUENCE</scope>
    <source>
        <strain evidence="3">GSO104</strain>
    </source>
</reference>
<dbReference type="Gene3D" id="1.25.40.20">
    <property type="entry name" value="Ankyrin repeat-containing domain"/>
    <property type="match status" value="1"/>
</dbReference>
<protein>
    <submittedName>
        <fullName evidence="3">Uncharacterized protein</fullName>
    </submittedName>
</protein>
<dbReference type="GO" id="GO:0051015">
    <property type="term" value="F:actin filament binding"/>
    <property type="evidence" value="ECO:0007669"/>
    <property type="project" value="TreeGrafter"/>
</dbReference>
<evidence type="ECO:0000313" key="3">
    <source>
        <dbReference type="EMBL" id="CAE4579030.1"/>
    </source>
</evidence>
<dbReference type="AlphaFoldDB" id="A0A7S4QC45"/>
<proteinExistence type="predicted"/>